<keyword evidence="3" id="KW-0460">Magnesium</keyword>
<accession>A0A9N9TD87</accession>
<dbReference type="AlphaFoldDB" id="A0A9N9TD87"/>
<evidence type="ECO:0000256" key="3">
    <source>
        <dbReference type="ARBA" id="ARBA00022842"/>
    </source>
</evidence>
<dbReference type="InterPro" id="IPR039702">
    <property type="entry name" value="FPS1-like"/>
</dbReference>
<keyword evidence="2" id="KW-0479">Metal-binding</keyword>
<dbReference type="GO" id="GO:0046872">
    <property type="term" value="F:metal ion binding"/>
    <property type="evidence" value="ECO:0007669"/>
    <property type="project" value="UniProtKB-KW"/>
</dbReference>
<dbReference type="GO" id="GO:0045337">
    <property type="term" value="P:farnesyl diphosphate biosynthetic process"/>
    <property type="evidence" value="ECO:0007669"/>
    <property type="project" value="TreeGrafter"/>
</dbReference>
<name>A0A9N9TD87_DIABA</name>
<evidence type="ECO:0000256" key="1">
    <source>
        <dbReference type="ARBA" id="ARBA00022679"/>
    </source>
</evidence>
<dbReference type="GO" id="GO:0005737">
    <property type="term" value="C:cytoplasm"/>
    <property type="evidence" value="ECO:0007669"/>
    <property type="project" value="TreeGrafter"/>
</dbReference>
<dbReference type="InterPro" id="IPR008949">
    <property type="entry name" value="Isoprenoid_synthase_dom_sf"/>
</dbReference>
<keyword evidence="1" id="KW-0808">Transferase</keyword>
<gene>
    <name evidence="4" type="ORF">DIABBA_LOCUS13187</name>
</gene>
<dbReference type="Gene3D" id="1.10.600.10">
    <property type="entry name" value="Farnesyl Diphosphate Synthase"/>
    <property type="match status" value="1"/>
</dbReference>
<dbReference type="GO" id="GO:0004161">
    <property type="term" value="F:dimethylallyltranstransferase activity"/>
    <property type="evidence" value="ECO:0007669"/>
    <property type="project" value="TreeGrafter"/>
</dbReference>
<dbReference type="SUPFAM" id="SSF48576">
    <property type="entry name" value="Terpenoid synthases"/>
    <property type="match status" value="1"/>
</dbReference>
<dbReference type="OrthoDB" id="6742480at2759"/>
<evidence type="ECO:0000313" key="4">
    <source>
        <dbReference type="EMBL" id="CAG9840554.1"/>
    </source>
</evidence>
<dbReference type="EMBL" id="OU898284">
    <property type="protein sequence ID" value="CAG9840554.1"/>
    <property type="molecule type" value="Genomic_DNA"/>
</dbReference>
<dbReference type="GO" id="GO:0004337">
    <property type="term" value="F:(2E,6E)-farnesyl diphosphate synthase activity"/>
    <property type="evidence" value="ECO:0007669"/>
    <property type="project" value="TreeGrafter"/>
</dbReference>
<evidence type="ECO:0000313" key="5">
    <source>
        <dbReference type="Proteomes" id="UP001153709"/>
    </source>
</evidence>
<organism evidence="4 5">
    <name type="scientific">Diabrotica balteata</name>
    <name type="common">Banded cucumber beetle</name>
    <dbReference type="NCBI Taxonomy" id="107213"/>
    <lineage>
        <taxon>Eukaryota</taxon>
        <taxon>Metazoa</taxon>
        <taxon>Ecdysozoa</taxon>
        <taxon>Arthropoda</taxon>
        <taxon>Hexapoda</taxon>
        <taxon>Insecta</taxon>
        <taxon>Pterygota</taxon>
        <taxon>Neoptera</taxon>
        <taxon>Endopterygota</taxon>
        <taxon>Coleoptera</taxon>
        <taxon>Polyphaga</taxon>
        <taxon>Cucujiformia</taxon>
        <taxon>Chrysomeloidea</taxon>
        <taxon>Chrysomelidae</taxon>
        <taxon>Galerucinae</taxon>
        <taxon>Diabroticina</taxon>
        <taxon>Diabroticites</taxon>
        <taxon>Diabrotica</taxon>
    </lineage>
</organism>
<dbReference type="Proteomes" id="UP001153709">
    <property type="component" value="Chromosome 9"/>
</dbReference>
<dbReference type="PANTHER" id="PTHR11525">
    <property type="entry name" value="FARNESYL-PYROPHOSPHATE SYNTHETASE"/>
    <property type="match status" value="1"/>
</dbReference>
<reference evidence="4" key="1">
    <citation type="submission" date="2022-01" db="EMBL/GenBank/DDBJ databases">
        <authorList>
            <person name="King R."/>
        </authorList>
    </citation>
    <scope>NUCLEOTIDE SEQUENCE</scope>
</reference>
<protein>
    <submittedName>
        <fullName evidence="4">Uncharacterized protein</fullName>
    </submittedName>
</protein>
<keyword evidence="5" id="KW-1185">Reference proteome</keyword>
<evidence type="ECO:0000256" key="2">
    <source>
        <dbReference type="ARBA" id="ARBA00022723"/>
    </source>
</evidence>
<dbReference type="PANTHER" id="PTHR11525:SF0">
    <property type="entry name" value="FARNESYL PYROPHOSPHATE SYNTHASE"/>
    <property type="match status" value="1"/>
</dbReference>
<sequence>MWGAFEPMNKTGKDFTDVSTGRVTWLGIQVDKYGTKSQKEKFCENFGKGGEIATRNVLSVYEEIGMQEHYKIYEEEFYNKMCEKIEKLPKQLPKQVFIDLLDFAVIKKFRG</sequence>
<proteinExistence type="predicted"/>